<dbReference type="EMBL" id="JAZAVK010000118">
    <property type="protein sequence ID" value="KAK7421684.1"/>
    <property type="molecule type" value="Genomic_DNA"/>
</dbReference>
<reference evidence="1 2" key="1">
    <citation type="journal article" date="2025" name="Microbiol. Resour. Announc.">
        <title>Draft genome sequences for Neonectria magnoliae and Neonectria punicea, canker pathogens of Liriodendron tulipifera and Acer saccharum in West Virginia.</title>
        <authorList>
            <person name="Petronek H.M."/>
            <person name="Kasson M.T."/>
            <person name="Metheny A.M."/>
            <person name="Stauder C.M."/>
            <person name="Lovett B."/>
            <person name="Lynch S.C."/>
            <person name="Garnas J.R."/>
            <person name="Kasson L.R."/>
            <person name="Stajich J.E."/>
        </authorList>
    </citation>
    <scope>NUCLEOTIDE SEQUENCE [LARGE SCALE GENOMIC DNA]</scope>
    <source>
        <strain evidence="1 2">NRRL 64651</strain>
    </source>
</reference>
<organism evidence="1 2">
    <name type="scientific">Neonectria magnoliae</name>
    <dbReference type="NCBI Taxonomy" id="2732573"/>
    <lineage>
        <taxon>Eukaryota</taxon>
        <taxon>Fungi</taxon>
        <taxon>Dikarya</taxon>
        <taxon>Ascomycota</taxon>
        <taxon>Pezizomycotina</taxon>
        <taxon>Sordariomycetes</taxon>
        <taxon>Hypocreomycetidae</taxon>
        <taxon>Hypocreales</taxon>
        <taxon>Nectriaceae</taxon>
        <taxon>Neonectria</taxon>
    </lineage>
</organism>
<evidence type="ECO:0000313" key="2">
    <source>
        <dbReference type="Proteomes" id="UP001498421"/>
    </source>
</evidence>
<gene>
    <name evidence="1" type="ORF">QQZ08_009858</name>
</gene>
<dbReference type="Proteomes" id="UP001498421">
    <property type="component" value="Unassembled WGS sequence"/>
</dbReference>
<comment type="caution">
    <text evidence="1">The sequence shown here is derived from an EMBL/GenBank/DDBJ whole genome shotgun (WGS) entry which is preliminary data.</text>
</comment>
<keyword evidence="2" id="KW-1185">Reference proteome</keyword>
<name>A0ABR1HLJ1_9HYPO</name>
<evidence type="ECO:0000313" key="1">
    <source>
        <dbReference type="EMBL" id="KAK7421684.1"/>
    </source>
</evidence>
<protein>
    <submittedName>
        <fullName evidence="1">Uncharacterized protein</fullName>
    </submittedName>
</protein>
<proteinExistence type="predicted"/>
<sequence>MPPSSTRPLSREPRYSGPDAYRELSRWQDEDVKSVGALDRPILAVAGGMIDSVEGTKKMGEILKQQSRQGKETRAVVVRKAIHEWNLQFPELFADGVKPGLRTSRYPKSLRC</sequence>
<accession>A0ABR1HLJ1</accession>